<evidence type="ECO:0000256" key="5">
    <source>
        <dbReference type="ARBA" id="ARBA00013078"/>
    </source>
</evidence>
<dbReference type="SFLD" id="SFLDG01129">
    <property type="entry name" value="C1.5:_HAD__Beta-PGM__Phosphata"/>
    <property type="match status" value="1"/>
</dbReference>
<dbReference type="PRINTS" id="PR00413">
    <property type="entry name" value="HADHALOGNASE"/>
</dbReference>
<dbReference type="GO" id="GO:0008967">
    <property type="term" value="F:phosphoglycolate phosphatase activity"/>
    <property type="evidence" value="ECO:0007669"/>
    <property type="project" value="UniProtKB-UniRule"/>
</dbReference>
<dbReference type="HAMAP" id="MF_00495">
    <property type="entry name" value="GPH_hydrolase_bact"/>
    <property type="match status" value="1"/>
</dbReference>
<dbReference type="NCBIfam" id="TIGR01662">
    <property type="entry name" value="HAD-SF-IIIA"/>
    <property type="match status" value="1"/>
</dbReference>
<comment type="function">
    <text evidence="10">Specifically catalyzes the dephosphorylation of 2-phosphoglycolate. Is involved in the dissimilation of the intracellular 2-phosphoglycolate formed during the DNA repair of 3'-phosphoglycolate ends, a major class of DNA lesions induced by oxidative stress.</text>
</comment>
<protein>
    <recommendedName>
        <fullName evidence="5 10">Phosphoglycolate phosphatase</fullName>
        <shortName evidence="10">PGP</shortName>
        <shortName evidence="10">PGPase</shortName>
        <ecNumber evidence="5 10">3.1.3.18</ecNumber>
    </recommendedName>
</protein>
<sequence length="228" mass="25488">MSIEKIKPGFVLIDLDGTLIDSVPDLAYCVDEMMKQLGMPVRGEDAVRDWVGNGVQRLTERALINSVEGMPDQDLMDKAYPIFLELYKHNTSQRSRVYDGVVDGIKWMKAQGYRVACVTNKAEAFTVPLLKDKGLFDFFEVVVSGDTCAEKKPHPMPLLYAAEQLGVEPENALMIGDSQSDVKAARAAGFHIFCMTYGYNHGEDIRNYNPDAVMDSFMELPNYLESAN</sequence>
<reference evidence="11 12" key="1">
    <citation type="submission" date="2014-04" db="EMBL/GenBank/DDBJ databases">
        <title>Draft genome sequence of Hydrogenovibrio marinus MH-110, a model organism for aerobic H2 metabolism.</title>
        <authorList>
            <person name="Cha H.J."/>
            <person name="Jo B.H."/>
            <person name="Hwang B.H."/>
        </authorList>
    </citation>
    <scope>NUCLEOTIDE SEQUENCE [LARGE SCALE GENOMIC DNA]</scope>
    <source>
        <strain evidence="11 12">MH-110</strain>
    </source>
</reference>
<comment type="cofactor">
    <cofactor evidence="2 10">
        <name>Mg(2+)</name>
        <dbReference type="ChEBI" id="CHEBI:18420"/>
    </cofactor>
</comment>
<dbReference type="STRING" id="28885.EI16_05765"/>
<dbReference type="InterPro" id="IPR036412">
    <property type="entry name" value="HAD-like_sf"/>
</dbReference>
<comment type="similarity">
    <text evidence="4 10">Belongs to the HAD-like hydrolase superfamily. CbbY/CbbZ/Gph/YieH family.</text>
</comment>
<dbReference type="NCBIfam" id="NF009695">
    <property type="entry name" value="PRK13222.1-2"/>
    <property type="match status" value="1"/>
</dbReference>
<dbReference type="RefSeq" id="WP_029910651.1">
    <property type="nucleotide sequence ID" value="NZ_AP020335.1"/>
</dbReference>
<dbReference type="InterPro" id="IPR041492">
    <property type="entry name" value="HAD_2"/>
</dbReference>
<dbReference type="EC" id="3.1.3.18" evidence="5 10"/>
<keyword evidence="12" id="KW-1185">Reference proteome</keyword>
<evidence type="ECO:0000313" key="11">
    <source>
        <dbReference type="EMBL" id="KDN95801.1"/>
    </source>
</evidence>
<comment type="pathway">
    <text evidence="3 10">Organic acid metabolism; glycolate biosynthesis; glycolate from 2-phosphoglycolate: step 1/1.</text>
</comment>
<gene>
    <name evidence="11" type="ORF">EI16_05765</name>
</gene>
<dbReference type="InterPro" id="IPR023214">
    <property type="entry name" value="HAD_sf"/>
</dbReference>
<dbReference type="SFLD" id="SFLDG01135">
    <property type="entry name" value="C1.5.6:_HAD__Beta-PGM__Phospha"/>
    <property type="match status" value="1"/>
</dbReference>
<dbReference type="NCBIfam" id="TIGR01549">
    <property type="entry name" value="HAD-SF-IA-v1"/>
    <property type="match status" value="1"/>
</dbReference>
<dbReference type="GO" id="GO:0005829">
    <property type="term" value="C:cytosol"/>
    <property type="evidence" value="ECO:0007669"/>
    <property type="project" value="TreeGrafter"/>
</dbReference>
<evidence type="ECO:0000256" key="6">
    <source>
        <dbReference type="ARBA" id="ARBA00022723"/>
    </source>
</evidence>
<keyword evidence="7 10" id="KW-0378">Hydrolase</keyword>
<dbReference type="Proteomes" id="UP000027341">
    <property type="component" value="Unassembled WGS sequence"/>
</dbReference>
<feature type="active site" description="Nucleophile" evidence="10">
    <location>
        <position position="14"/>
    </location>
</feature>
<dbReference type="PANTHER" id="PTHR43434">
    <property type="entry name" value="PHOSPHOGLYCOLATE PHOSPHATASE"/>
    <property type="match status" value="1"/>
</dbReference>
<evidence type="ECO:0000256" key="2">
    <source>
        <dbReference type="ARBA" id="ARBA00001946"/>
    </source>
</evidence>
<dbReference type="InterPro" id="IPR050155">
    <property type="entry name" value="HAD-like_hydrolase_sf"/>
</dbReference>
<dbReference type="SUPFAM" id="SSF56784">
    <property type="entry name" value="HAD-like"/>
    <property type="match status" value="1"/>
</dbReference>
<evidence type="ECO:0000256" key="1">
    <source>
        <dbReference type="ARBA" id="ARBA00000830"/>
    </source>
</evidence>
<dbReference type="Gene3D" id="3.40.50.1000">
    <property type="entry name" value="HAD superfamily/HAD-like"/>
    <property type="match status" value="1"/>
</dbReference>
<comment type="catalytic activity">
    <reaction evidence="1 10">
        <text>2-phosphoglycolate + H2O = glycolate + phosphate</text>
        <dbReference type="Rhea" id="RHEA:14369"/>
        <dbReference type="ChEBI" id="CHEBI:15377"/>
        <dbReference type="ChEBI" id="CHEBI:29805"/>
        <dbReference type="ChEBI" id="CHEBI:43474"/>
        <dbReference type="ChEBI" id="CHEBI:58033"/>
        <dbReference type="EC" id="3.1.3.18"/>
    </reaction>
</comment>
<evidence type="ECO:0000256" key="10">
    <source>
        <dbReference type="HAMAP-Rule" id="MF_00495"/>
    </source>
</evidence>
<dbReference type="FunFam" id="3.40.50.1000:FF:000022">
    <property type="entry name" value="Phosphoglycolate phosphatase"/>
    <property type="match status" value="1"/>
</dbReference>
<dbReference type="InterPro" id="IPR037512">
    <property type="entry name" value="PGPase_prok"/>
</dbReference>
<dbReference type="UniPathway" id="UPA00865">
    <property type="reaction ID" value="UER00834"/>
</dbReference>
<dbReference type="InterPro" id="IPR006439">
    <property type="entry name" value="HAD-SF_hydro_IA"/>
</dbReference>
<dbReference type="Pfam" id="PF13419">
    <property type="entry name" value="HAD_2"/>
    <property type="match status" value="1"/>
</dbReference>
<evidence type="ECO:0000256" key="4">
    <source>
        <dbReference type="ARBA" id="ARBA00006171"/>
    </source>
</evidence>
<keyword evidence="8 10" id="KW-0460">Magnesium</keyword>
<name>A0A066ZZL7_HYDMR</name>
<dbReference type="NCBIfam" id="TIGR01449">
    <property type="entry name" value="PGP_bact"/>
    <property type="match status" value="1"/>
</dbReference>
<comment type="caution">
    <text evidence="11">The sequence shown here is derived from an EMBL/GenBank/DDBJ whole genome shotgun (WGS) entry which is preliminary data.</text>
</comment>
<dbReference type="CDD" id="cd16417">
    <property type="entry name" value="HAD_PGPase"/>
    <property type="match status" value="1"/>
</dbReference>
<dbReference type="GO" id="GO:0046295">
    <property type="term" value="P:glycolate biosynthetic process"/>
    <property type="evidence" value="ECO:0007669"/>
    <property type="project" value="UniProtKB-UniRule"/>
</dbReference>
<evidence type="ECO:0000256" key="3">
    <source>
        <dbReference type="ARBA" id="ARBA00004818"/>
    </source>
</evidence>
<dbReference type="InterPro" id="IPR006549">
    <property type="entry name" value="HAD-SF_hydro_IIIA"/>
</dbReference>
<dbReference type="InterPro" id="IPR023198">
    <property type="entry name" value="PGP-like_dom2"/>
</dbReference>
<dbReference type="PANTHER" id="PTHR43434:SF1">
    <property type="entry name" value="PHOSPHOGLYCOLATE PHOSPHATASE"/>
    <property type="match status" value="1"/>
</dbReference>
<dbReference type="AlphaFoldDB" id="A0A066ZZL7"/>
<feature type="binding site" evidence="10">
    <location>
        <position position="177"/>
    </location>
    <ligand>
        <name>Mg(2+)</name>
        <dbReference type="ChEBI" id="CHEBI:18420"/>
    </ligand>
</feature>
<dbReference type="SFLD" id="SFLDS00003">
    <property type="entry name" value="Haloacid_Dehalogenase"/>
    <property type="match status" value="1"/>
</dbReference>
<accession>A0A066ZZL7</accession>
<evidence type="ECO:0000313" key="12">
    <source>
        <dbReference type="Proteomes" id="UP000027341"/>
    </source>
</evidence>
<keyword evidence="6 10" id="KW-0479">Metal-binding</keyword>
<feature type="binding site" evidence="10">
    <location>
        <position position="14"/>
    </location>
    <ligand>
        <name>Mg(2+)</name>
        <dbReference type="ChEBI" id="CHEBI:18420"/>
    </ligand>
</feature>
<dbReference type="GO" id="GO:0046872">
    <property type="term" value="F:metal ion binding"/>
    <property type="evidence" value="ECO:0007669"/>
    <property type="project" value="UniProtKB-KW"/>
</dbReference>
<feature type="binding site" evidence="10">
    <location>
        <position position="16"/>
    </location>
    <ligand>
        <name>Mg(2+)</name>
        <dbReference type="ChEBI" id="CHEBI:18420"/>
    </ligand>
</feature>
<proteinExistence type="inferred from homology"/>
<evidence type="ECO:0000256" key="8">
    <source>
        <dbReference type="ARBA" id="ARBA00022842"/>
    </source>
</evidence>
<dbReference type="GO" id="GO:0006281">
    <property type="term" value="P:DNA repair"/>
    <property type="evidence" value="ECO:0007669"/>
    <property type="project" value="TreeGrafter"/>
</dbReference>
<evidence type="ECO:0000256" key="7">
    <source>
        <dbReference type="ARBA" id="ARBA00022801"/>
    </source>
</evidence>
<evidence type="ECO:0000256" key="9">
    <source>
        <dbReference type="ARBA" id="ARBA00023277"/>
    </source>
</evidence>
<keyword evidence="9 10" id="KW-0119">Carbohydrate metabolism</keyword>
<dbReference type="Gene3D" id="1.10.150.240">
    <property type="entry name" value="Putative phosphatase, domain 2"/>
    <property type="match status" value="1"/>
</dbReference>
<organism evidence="11 12">
    <name type="scientific">Hydrogenovibrio marinus</name>
    <dbReference type="NCBI Taxonomy" id="28885"/>
    <lineage>
        <taxon>Bacteria</taxon>
        <taxon>Pseudomonadati</taxon>
        <taxon>Pseudomonadota</taxon>
        <taxon>Gammaproteobacteria</taxon>
        <taxon>Thiotrichales</taxon>
        <taxon>Piscirickettsiaceae</taxon>
        <taxon>Hydrogenovibrio</taxon>
    </lineage>
</organism>
<dbReference type="GO" id="GO:0005975">
    <property type="term" value="P:carbohydrate metabolic process"/>
    <property type="evidence" value="ECO:0007669"/>
    <property type="project" value="InterPro"/>
</dbReference>
<dbReference type="EMBL" id="JMIU01000001">
    <property type="protein sequence ID" value="KDN95801.1"/>
    <property type="molecule type" value="Genomic_DNA"/>
</dbReference>
<dbReference type="NCBIfam" id="TIGR01509">
    <property type="entry name" value="HAD-SF-IA-v3"/>
    <property type="match status" value="1"/>
</dbReference>